<dbReference type="EMBL" id="KN825153">
    <property type="protein sequence ID" value="KIK93810.1"/>
    <property type="molecule type" value="Genomic_DNA"/>
</dbReference>
<organism evidence="3 4">
    <name type="scientific">Paxillus rubicundulus Ve08.2h10</name>
    <dbReference type="NCBI Taxonomy" id="930991"/>
    <lineage>
        <taxon>Eukaryota</taxon>
        <taxon>Fungi</taxon>
        <taxon>Dikarya</taxon>
        <taxon>Basidiomycota</taxon>
        <taxon>Agaricomycotina</taxon>
        <taxon>Agaricomycetes</taxon>
        <taxon>Agaricomycetidae</taxon>
        <taxon>Boletales</taxon>
        <taxon>Paxilineae</taxon>
        <taxon>Paxillaceae</taxon>
        <taxon>Paxillus</taxon>
    </lineage>
</organism>
<reference evidence="4" key="2">
    <citation type="submission" date="2015-01" db="EMBL/GenBank/DDBJ databases">
        <title>Evolutionary Origins and Diversification of the Mycorrhizal Mutualists.</title>
        <authorList>
            <consortium name="DOE Joint Genome Institute"/>
            <consortium name="Mycorrhizal Genomics Consortium"/>
            <person name="Kohler A."/>
            <person name="Kuo A."/>
            <person name="Nagy L.G."/>
            <person name="Floudas D."/>
            <person name="Copeland A."/>
            <person name="Barry K.W."/>
            <person name="Cichocki N."/>
            <person name="Veneault-Fourrey C."/>
            <person name="LaButti K."/>
            <person name="Lindquist E.A."/>
            <person name="Lipzen A."/>
            <person name="Lundell T."/>
            <person name="Morin E."/>
            <person name="Murat C."/>
            <person name="Riley R."/>
            <person name="Ohm R."/>
            <person name="Sun H."/>
            <person name="Tunlid A."/>
            <person name="Henrissat B."/>
            <person name="Grigoriev I.V."/>
            <person name="Hibbett D.S."/>
            <person name="Martin F."/>
        </authorList>
    </citation>
    <scope>NUCLEOTIDE SEQUENCE [LARGE SCALE GENOMIC DNA]</scope>
    <source>
        <strain evidence="4">Ve08.2h10</strain>
    </source>
</reference>
<keyword evidence="1" id="KW-0175">Coiled coil</keyword>
<dbReference type="AlphaFoldDB" id="A0A0D0E794"/>
<evidence type="ECO:0000313" key="4">
    <source>
        <dbReference type="Proteomes" id="UP000054538"/>
    </source>
</evidence>
<dbReference type="HOGENOM" id="CLU_046463_0_0_1"/>
<feature type="coiled-coil region" evidence="1">
    <location>
        <begin position="24"/>
        <end position="56"/>
    </location>
</feature>
<feature type="compositionally biased region" description="Polar residues" evidence="2">
    <location>
        <begin position="335"/>
        <end position="351"/>
    </location>
</feature>
<keyword evidence="4" id="KW-1185">Reference proteome</keyword>
<protein>
    <submittedName>
        <fullName evidence="3">Uncharacterized protein</fullName>
    </submittedName>
</protein>
<sequence length="351" mass="38467">MLFNGHSINALTNLDDDEPHTNIQVQLQAQVSAKEAEIDKLQLDAIKERCQALEEENCILQANKPRKSAKGTTPNSLTVYDIEIHSLAKKFGVMGEMFFPGTQLLSCTPNQVGPYPLPTDATHYSASQCTEEEVASEIFDLPAWYFTSKFQGQLQVPEICTMLGVDVNNPRYGIWPPIFFAGGVVNMPRPFSNWKILAQTNATLWSAVSCTPGHILWASVATIFTLSVDSELSKSGTGITSQILYHCMFCKYKCSLIKQWDTPAIQEVVQEINQYVFGHPNTTSKAKSTTMLHEDLTVEVDAAMAAMILPLNKSEQEPAAPHGHGRGRGKQGGRVTSNSAANTCSPQSAAK</sequence>
<evidence type="ECO:0000256" key="2">
    <source>
        <dbReference type="SAM" id="MobiDB-lite"/>
    </source>
</evidence>
<reference evidence="3 4" key="1">
    <citation type="submission" date="2014-04" db="EMBL/GenBank/DDBJ databases">
        <authorList>
            <consortium name="DOE Joint Genome Institute"/>
            <person name="Kuo A."/>
            <person name="Kohler A."/>
            <person name="Jargeat P."/>
            <person name="Nagy L.G."/>
            <person name="Floudas D."/>
            <person name="Copeland A."/>
            <person name="Barry K.W."/>
            <person name="Cichocki N."/>
            <person name="Veneault-Fourrey C."/>
            <person name="LaButti K."/>
            <person name="Lindquist E.A."/>
            <person name="Lipzen A."/>
            <person name="Lundell T."/>
            <person name="Morin E."/>
            <person name="Murat C."/>
            <person name="Sun H."/>
            <person name="Tunlid A."/>
            <person name="Henrissat B."/>
            <person name="Grigoriev I.V."/>
            <person name="Hibbett D.S."/>
            <person name="Martin F."/>
            <person name="Nordberg H.P."/>
            <person name="Cantor M.N."/>
            <person name="Hua S.X."/>
        </authorList>
    </citation>
    <scope>NUCLEOTIDE SEQUENCE [LARGE SCALE GENOMIC DNA]</scope>
    <source>
        <strain evidence="3 4">Ve08.2h10</strain>
    </source>
</reference>
<proteinExistence type="predicted"/>
<dbReference type="STRING" id="930991.A0A0D0E794"/>
<dbReference type="InParanoid" id="A0A0D0E794"/>
<dbReference type="OrthoDB" id="3231188at2759"/>
<evidence type="ECO:0000313" key="3">
    <source>
        <dbReference type="EMBL" id="KIK93810.1"/>
    </source>
</evidence>
<evidence type="ECO:0000256" key="1">
    <source>
        <dbReference type="SAM" id="Coils"/>
    </source>
</evidence>
<gene>
    <name evidence="3" type="ORF">PAXRUDRAFT_33852</name>
</gene>
<feature type="region of interest" description="Disordered" evidence="2">
    <location>
        <begin position="315"/>
        <end position="351"/>
    </location>
</feature>
<name>A0A0D0E794_9AGAM</name>
<accession>A0A0D0E794</accession>
<dbReference type="Proteomes" id="UP000054538">
    <property type="component" value="Unassembled WGS sequence"/>
</dbReference>